<dbReference type="InterPro" id="IPR036852">
    <property type="entry name" value="Peptidase_S8/S53_dom_sf"/>
</dbReference>
<evidence type="ECO:0000313" key="4">
    <source>
        <dbReference type="Proteomes" id="UP000028524"/>
    </source>
</evidence>
<dbReference type="SUPFAM" id="SSF52743">
    <property type="entry name" value="Subtilisin-like"/>
    <property type="match status" value="1"/>
</dbReference>
<feature type="region of interest" description="Disordered" evidence="1">
    <location>
        <begin position="71"/>
        <end position="95"/>
    </location>
</feature>
<dbReference type="HOGENOM" id="CLU_006016_3_1_1"/>
<dbReference type="Proteomes" id="UP000028524">
    <property type="component" value="Unassembled WGS sequence"/>
</dbReference>
<evidence type="ECO:0000259" key="2">
    <source>
        <dbReference type="Pfam" id="PF00082"/>
    </source>
</evidence>
<reference evidence="3 4" key="1">
    <citation type="journal article" date="2014" name="BMC Genomics">
        <title>Comparative genome sequencing reveals chemotype-specific gene clusters in the toxigenic black mold Stachybotrys.</title>
        <authorList>
            <person name="Semeiks J."/>
            <person name="Borek D."/>
            <person name="Otwinowski Z."/>
            <person name="Grishin N.V."/>
        </authorList>
    </citation>
    <scope>NUCLEOTIDE SEQUENCE [LARGE SCALE GENOMIC DNA]</scope>
    <source>
        <strain evidence="3 4">IBT 40285</strain>
    </source>
</reference>
<dbReference type="GO" id="GO:0006508">
    <property type="term" value="P:proteolysis"/>
    <property type="evidence" value="ECO:0007669"/>
    <property type="project" value="InterPro"/>
</dbReference>
<dbReference type="Pfam" id="PF00082">
    <property type="entry name" value="Peptidase_S8"/>
    <property type="match status" value="1"/>
</dbReference>
<evidence type="ECO:0000256" key="1">
    <source>
        <dbReference type="SAM" id="MobiDB-lite"/>
    </source>
</evidence>
<dbReference type="GO" id="GO:0004252">
    <property type="term" value="F:serine-type endopeptidase activity"/>
    <property type="evidence" value="ECO:0007669"/>
    <property type="project" value="InterPro"/>
</dbReference>
<name>A0A084QSA0_STAC4</name>
<dbReference type="EMBL" id="KL660339">
    <property type="protein sequence ID" value="KFA66835.1"/>
    <property type="molecule type" value="Genomic_DNA"/>
</dbReference>
<dbReference type="Gene3D" id="1.25.40.20">
    <property type="entry name" value="Ankyrin repeat-containing domain"/>
    <property type="match status" value="1"/>
</dbReference>
<dbReference type="SUPFAM" id="SSF48403">
    <property type="entry name" value="Ankyrin repeat"/>
    <property type="match status" value="1"/>
</dbReference>
<organism evidence="3 4">
    <name type="scientific">Stachybotrys chlorohalonatus (strain IBT 40285)</name>
    <dbReference type="NCBI Taxonomy" id="1283841"/>
    <lineage>
        <taxon>Eukaryota</taxon>
        <taxon>Fungi</taxon>
        <taxon>Dikarya</taxon>
        <taxon>Ascomycota</taxon>
        <taxon>Pezizomycotina</taxon>
        <taxon>Sordariomycetes</taxon>
        <taxon>Hypocreomycetidae</taxon>
        <taxon>Hypocreales</taxon>
        <taxon>Stachybotryaceae</taxon>
        <taxon>Stachybotrys</taxon>
    </lineage>
</organism>
<feature type="domain" description="Peptidase S8/S53" evidence="2">
    <location>
        <begin position="691"/>
        <end position="922"/>
    </location>
</feature>
<dbReference type="InterPro" id="IPR000209">
    <property type="entry name" value="Peptidase_S8/S53_dom"/>
</dbReference>
<dbReference type="OrthoDB" id="3565018at2759"/>
<feature type="region of interest" description="Disordered" evidence="1">
    <location>
        <begin position="1"/>
        <end position="21"/>
    </location>
</feature>
<dbReference type="InterPro" id="IPR036770">
    <property type="entry name" value="Ankyrin_rpt-contain_sf"/>
</dbReference>
<sequence length="1005" mass="111908">MAPKATGNRVSDDRRKESTTPIYSIDDLLGAASEVDFNQPDAAQAFQDKYAATLRPGPEAQTFKTKAELKAELKKRPPRGSRSGESDNVLHKLSANPTLTQRHKALVKWLIKTYPGQLKRTGEDAKTPLYKAIDEENLDFVRLVLDGVSDPRALLSQTVVDSTCLFLAIQRQNPFTCVMIQRCLETLGPDPKTNEENDPFRATVSFKDWAGSTPLHIAVYIEPHEVEDDNGSCRCTLESVNVTEVADVNREAMKPENMSPVKLQPGAGKYDAATWRSLTGSITVAPNGDSAPSVKIKPPPIGCEEQNNTYGPTGTFMPYNHVHVIKKLIEADKRVLVDCTDVDGKTPFQVLLNFRREKNEKTKRDKLVEGHPILVYMRAFIIENFGRNDAMKALYGSDEPNSGGNLVGRALEFDLFGLPQQTITMNYLGDLGKILRFEQVLQYVALPRLPVLDKPTPREPSVSNVQNTVATGVVTTAERLVRSDGAPGKGLEHMCRLFEWLEKQGVTSIVKVTVIDDVEPSHSDEAIEQCLGKFDVRVWNWFKFDLCSDVIVSSAKNVSQVTLYSSGNKAVLNGWSSPRGLARLLKLKWLFIFVQQGLESKERIEDNMKEFRTILEASRKDKSTADRSYSPLEFDWKFLDSNGKTGTSGHDHSSRTVLLLVITCRKSKWMEAMTAFNEKLRNAQPPTCPVRIVVIDDGINPHLNAFSNKIETGESFYKFGEMYNEWTPFYVPSGPHGTHMARLICQTCPYVKLYIAKLEVLQGQGDKRSFNPDSAAEVRETLTRAVLYVQAISWAVNHDVDIISMSWTIKSKAKLETLHNALEDAYKKNIIMFCASSDEGTADEDDTYPGKTKMCMKIGASTSTGTKLSWVPKNNLNFLLPGDLLMSDARHDDDPVMNPFASPGTSGSSVSTALAAGVAGSLLYLDRLARGVGMSLERRSEEPLKEDGAMFKVLKSVSELIDSLWFVDAQKLWKTLNSRTSDEPGGWDFDSESLKSEVQKFLRPV</sequence>
<accession>A0A084QSA0</accession>
<dbReference type="AlphaFoldDB" id="A0A084QSA0"/>
<keyword evidence="4" id="KW-1185">Reference proteome</keyword>
<dbReference type="Gene3D" id="3.40.50.200">
    <property type="entry name" value="Peptidase S8/S53 domain"/>
    <property type="match status" value="1"/>
</dbReference>
<protein>
    <recommendedName>
        <fullName evidence="2">Peptidase S8/S53 domain-containing protein</fullName>
    </recommendedName>
</protein>
<dbReference type="InParanoid" id="A0A084QSA0"/>
<dbReference type="STRING" id="1283841.A0A084QSA0"/>
<evidence type="ECO:0000313" key="3">
    <source>
        <dbReference type="EMBL" id="KFA66835.1"/>
    </source>
</evidence>
<proteinExistence type="predicted"/>
<gene>
    <name evidence="3" type="ORF">S40285_07381</name>
</gene>